<evidence type="ECO:0000256" key="1">
    <source>
        <dbReference type="SAM" id="SignalP"/>
    </source>
</evidence>
<protein>
    <submittedName>
        <fullName evidence="2">Uncharacterized protein</fullName>
    </submittedName>
</protein>
<reference evidence="2" key="1">
    <citation type="submission" date="2021-06" db="EMBL/GenBank/DDBJ databases">
        <authorList>
            <person name="Hodson N. C."/>
            <person name="Mongue J. A."/>
            <person name="Jaron S. K."/>
        </authorList>
    </citation>
    <scope>NUCLEOTIDE SEQUENCE</scope>
</reference>
<keyword evidence="1" id="KW-0732">Signal</keyword>
<dbReference type="EMBL" id="CAJVCH010571752">
    <property type="protein sequence ID" value="CAG7838419.1"/>
    <property type="molecule type" value="Genomic_DNA"/>
</dbReference>
<evidence type="ECO:0000313" key="2">
    <source>
        <dbReference type="EMBL" id="CAG7838420.1"/>
    </source>
</evidence>
<feature type="chain" id="PRO_5036271424" evidence="1">
    <location>
        <begin position="29"/>
        <end position="92"/>
    </location>
</feature>
<proteinExistence type="predicted"/>
<dbReference type="AlphaFoldDB" id="A0A8J2LUD6"/>
<evidence type="ECO:0000313" key="3">
    <source>
        <dbReference type="Proteomes" id="UP000708208"/>
    </source>
</evidence>
<keyword evidence="3" id="KW-1185">Reference proteome</keyword>
<organism evidence="2 3">
    <name type="scientific">Allacma fusca</name>
    <dbReference type="NCBI Taxonomy" id="39272"/>
    <lineage>
        <taxon>Eukaryota</taxon>
        <taxon>Metazoa</taxon>
        <taxon>Ecdysozoa</taxon>
        <taxon>Arthropoda</taxon>
        <taxon>Hexapoda</taxon>
        <taxon>Collembola</taxon>
        <taxon>Symphypleona</taxon>
        <taxon>Sminthuridae</taxon>
        <taxon>Allacma</taxon>
    </lineage>
</organism>
<name>A0A8J2LUD6_9HEXA</name>
<dbReference type="EMBL" id="CAJVCH010571752">
    <property type="protein sequence ID" value="CAG7838420.1"/>
    <property type="molecule type" value="Genomic_DNA"/>
</dbReference>
<sequence length="92" mass="10788">MASKNLIVFMVVVVFYLNLRTDFTSVQAFSFYRNRDCSENGEWCYTHEECCNRNCRMVCRQCLPDDWWCDDDAECCSGFCNDNNCVSATFNL</sequence>
<gene>
    <name evidence="2" type="ORF">AFUS01_LOCUS47395</name>
</gene>
<feature type="signal peptide" evidence="1">
    <location>
        <begin position="1"/>
        <end position="28"/>
    </location>
</feature>
<accession>A0A8J2LUD6</accession>
<dbReference type="Proteomes" id="UP000708208">
    <property type="component" value="Unassembled WGS sequence"/>
</dbReference>
<comment type="caution">
    <text evidence="2">The sequence shown here is derived from an EMBL/GenBank/DDBJ whole genome shotgun (WGS) entry which is preliminary data.</text>
</comment>